<dbReference type="Proteomes" id="UP000664904">
    <property type="component" value="Chromosome"/>
</dbReference>
<dbReference type="AlphaFoldDB" id="A0A975DGG0"/>
<keyword evidence="2" id="KW-1185">Reference proteome</keyword>
<name>A0A975DGG0_9GAMM</name>
<organism evidence="1 2">
    <name type="scientific">Pseudoalteromonas xiamenensis</name>
    <dbReference type="NCBI Taxonomy" id="882626"/>
    <lineage>
        <taxon>Bacteria</taxon>
        <taxon>Pseudomonadati</taxon>
        <taxon>Pseudomonadota</taxon>
        <taxon>Gammaproteobacteria</taxon>
        <taxon>Alteromonadales</taxon>
        <taxon>Pseudoalteromonadaceae</taxon>
        <taxon>Pseudoalteromonas</taxon>
    </lineage>
</organism>
<sequence length="129" mass="14679">MNIKFSSDDVFLKVAIKNKSDQTLNFDKRVIGYESMQPSNGLILDCEIGNAQYLGPITDYGLDKNTGIEVRQGEKIEFDLKFKDDIFIEEGASNCFIIYSFATRDVKTGKKYFLNSNKLLLSSFGNKMY</sequence>
<reference evidence="1" key="1">
    <citation type="submission" date="2021-03" db="EMBL/GenBank/DDBJ databases">
        <title>Complete Genome of Pseudoalteromonas xiamenensis STKMTI.2, a new potential marine bacterium producing anti-Vibrio compounds.</title>
        <authorList>
            <person name="Handayani D.P."/>
            <person name="Isnansetyo A."/>
            <person name="Istiqomah I."/>
            <person name="Jumina J."/>
        </authorList>
    </citation>
    <scope>NUCLEOTIDE SEQUENCE</scope>
    <source>
        <strain evidence="1">STKMTI.2</strain>
    </source>
</reference>
<proteinExistence type="predicted"/>
<evidence type="ECO:0000313" key="1">
    <source>
        <dbReference type="EMBL" id="QTH70657.1"/>
    </source>
</evidence>
<protein>
    <submittedName>
        <fullName evidence="1">Uncharacterized protein</fullName>
    </submittedName>
</protein>
<accession>A0A975DGG0</accession>
<dbReference type="RefSeq" id="WP_208842241.1">
    <property type="nucleotide sequence ID" value="NZ_CP072133.1"/>
</dbReference>
<evidence type="ECO:0000313" key="2">
    <source>
        <dbReference type="Proteomes" id="UP000664904"/>
    </source>
</evidence>
<dbReference type="KEGG" id="pxi:J5O05_12015"/>
<gene>
    <name evidence="1" type="ORF">J5O05_12015</name>
</gene>
<dbReference type="EMBL" id="CP072133">
    <property type="protein sequence ID" value="QTH70657.1"/>
    <property type="molecule type" value="Genomic_DNA"/>
</dbReference>